<evidence type="ECO:0000256" key="2">
    <source>
        <dbReference type="ARBA" id="ARBA00022729"/>
    </source>
</evidence>
<dbReference type="SUPFAM" id="SSF51445">
    <property type="entry name" value="(Trans)glycosidases"/>
    <property type="match status" value="1"/>
</dbReference>
<dbReference type="Pfam" id="PF00963">
    <property type="entry name" value="Cohesin"/>
    <property type="match status" value="1"/>
</dbReference>
<keyword evidence="3" id="KW-0378">Hydrolase</keyword>
<dbReference type="SUPFAM" id="SSF49384">
    <property type="entry name" value="Carbohydrate-binding domain"/>
    <property type="match status" value="1"/>
</dbReference>
<name>A0ABY1JJC4_9BACL</name>
<dbReference type="InterPro" id="IPR013320">
    <property type="entry name" value="ConA-like_dom_sf"/>
</dbReference>
<dbReference type="InterPro" id="IPR000421">
    <property type="entry name" value="FA58C"/>
</dbReference>
<dbReference type="Pfam" id="PF00404">
    <property type="entry name" value="Dockerin_1"/>
    <property type="match status" value="1"/>
</dbReference>
<sequence length="1319" mass="143186">MKKLIRLISIFVILLYAIPMHSAGAAEATVNAKPKVIPSLQEWTGSNGSFGLTSSSRIVIAADNTLASTASVFQADLKEMTGRDIPIVNGSSAAQGDFLLTKNPTTEGTIGDEGYFFEVGDYVKIRANTSTGVFYGTRTALQILEQDPLKSNIVKGIAKDSPKYQERGFMLDVARKFIPMSDLKEYVKFMSYYKMNDFQIHLSDNEIFSDNSRDNWSKYAAFRLESTKYPELTAKDGHYTKQEFRELQDIAGDRGLNITPEFESPAHALPFTKVRPDLVKANLPVDHLDISRQETNDFVKDVWSEYLDGNWFDSETIHFGADEFDRNDKANFDIYRQYLNKMNAFFKSKGKKAQMWGSLTNFPGPTAVDTDIVINAWNNGWQNPKDAIAQGYKIINTVDGYLYIVPKAGYYYDYLNKKFLYENWTPAYFGGNNNLQEGEPNLLGGMFAVWNDKLGKKVSAADIHDRVKEAMPVLAEKMWRGQSSDSKFAEFDKLSSLLGVGPGVNLFHKVDSVGEIVADFPFEEGVSNTTADRSGNAYDGTLNGVSWTEAGVAGKAVVFDGSADHITTGLNTKGFPWTAAAWVKLDEGSNSDEAVLMESQYGALKLKQKGSNNAGFSREGFDFNFSAAIPTGRWVHVAFQGDLTGTSLYVDGELKSKLTETTLLPSAMIGSETKSFIGTLDEFKIYDRILTGKEIAIAAGSPTWTVNIAAHKAATASSLEVSQFSANLAFDEDESKTSRWSSGTTDNEWIYVDLGKSYDIKKVILKWEASFATGYKIQVSDDAQTWRDVYSTSSGIGGVEVISFKAVENAQYVRMLGVKRSGTYGYSLYEFEVYPANPNDVTPVEPPVRFSRNFEDNSLSGWEQITGGTIGSMSIVDGPGNTSQHAMQLTANGVGNVFVDQSSPSIKDGAIEFKLTPQSTGIREGIIFRYADKNSWASVGFDNGSWYWVNAQDTYGLLTNNAAAALHKDVTSTVKVMFEGSKITLIVNGTTYFEGALSNLPTEAGKMGARVFGASVAVFDDILYANNVDEIKVTGVKVDKGTISLQEGETTELVATVLPGAATNKGVSWASSDESVAKVELVKGKAVVTAIKEGNADIKVTTQVGGFTAVSKITVVQATPKSVSTTLTAPSTVSYGEEFTINYGLQSVVGSVYAQDITIQYNATLMEFVSAESLVDGVGIIETKESPGSLRLILASQGGEYGIKDQAVIAALTFKAKQSEIPAVGTVTVSKASIGDENGKEADVASSSVQIAFETAPVEMSPDINGDGKVSVGDLAIVAANYGKTSADSDWKQAKRADVNGDGKIDITDLALIAHKILE</sequence>
<dbReference type="InterPro" id="IPR002105">
    <property type="entry name" value="Dockerin_1_rpt"/>
</dbReference>
<evidence type="ECO:0000313" key="10">
    <source>
        <dbReference type="EMBL" id="SIQ29059.1"/>
    </source>
</evidence>
<evidence type="ECO:0000259" key="8">
    <source>
        <dbReference type="PROSITE" id="PS50022"/>
    </source>
</evidence>
<dbReference type="Pfam" id="PF02368">
    <property type="entry name" value="Big_2"/>
    <property type="match status" value="1"/>
</dbReference>
<keyword evidence="4" id="KW-1015">Disulfide bond</keyword>
<dbReference type="SUPFAM" id="SSF49899">
    <property type="entry name" value="Concanavalin A-like lectins/glucanases"/>
    <property type="match status" value="1"/>
</dbReference>
<dbReference type="CDD" id="cd06564">
    <property type="entry name" value="GH20_DspB_LnbB-like"/>
    <property type="match status" value="1"/>
</dbReference>
<protein>
    <recommendedName>
        <fullName evidence="6">Beta-N-acetylhexosaminidase</fullName>
    </recommendedName>
</protein>
<dbReference type="SUPFAM" id="SSF49373">
    <property type="entry name" value="Invasin/intimin cell-adhesion fragments"/>
    <property type="match status" value="1"/>
</dbReference>
<keyword evidence="5" id="KW-0326">Glycosidase</keyword>
<dbReference type="Gene3D" id="2.60.40.680">
    <property type="match status" value="1"/>
</dbReference>
<dbReference type="PROSITE" id="PS51766">
    <property type="entry name" value="DOCKERIN"/>
    <property type="match status" value="1"/>
</dbReference>
<dbReference type="EMBL" id="FTNK01000001">
    <property type="protein sequence ID" value="SIQ29059.1"/>
    <property type="molecule type" value="Genomic_DNA"/>
</dbReference>
<feature type="domain" description="Dockerin" evidence="9">
    <location>
        <begin position="1257"/>
        <end position="1319"/>
    </location>
</feature>
<dbReference type="SMART" id="SM00560">
    <property type="entry name" value="LamGL"/>
    <property type="match status" value="1"/>
</dbReference>
<accession>A0ABY1JJC4</accession>
<dbReference type="PANTHER" id="PTHR43678:SF1">
    <property type="entry name" value="BETA-N-ACETYLHEXOSAMINIDASE"/>
    <property type="match status" value="1"/>
</dbReference>
<gene>
    <name evidence="10" type="ORF">SAMN05421578_10171</name>
</gene>
<dbReference type="Pfam" id="PF02838">
    <property type="entry name" value="Glyco_hydro_20b"/>
    <property type="match status" value="1"/>
</dbReference>
<keyword evidence="2 7" id="KW-0732">Signal</keyword>
<dbReference type="InterPro" id="IPR002102">
    <property type="entry name" value="Cohesin_dom"/>
</dbReference>
<dbReference type="RefSeq" id="WP_068590314.1">
    <property type="nucleotide sequence ID" value="NZ_FTNK01000001.1"/>
</dbReference>
<evidence type="ECO:0000313" key="11">
    <source>
        <dbReference type="Proteomes" id="UP000186666"/>
    </source>
</evidence>
<dbReference type="InterPro" id="IPR006558">
    <property type="entry name" value="LamG-like"/>
</dbReference>
<dbReference type="Pfam" id="PF00728">
    <property type="entry name" value="Glyco_hydro_20"/>
    <property type="match status" value="1"/>
</dbReference>
<dbReference type="PROSITE" id="PS00018">
    <property type="entry name" value="EF_HAND_1"/>
    <property type="match status" value="2"/>
</dbReference>
<dbReference type="PRINTS" id="PR00738">
    <property type="entry name" value="GLHYDRLASE20"/>
</dbReference>
<keyword evidence="11" id="KW-1185">Reference proteome</keyword>
<dbReference type="InterPro" id="IPR052764">
    <property type="entry name" value="GH20_Enzymes"/>
</dbReference>
<dbReference type="Gene3D" id="2.60.40.1080">
    <property type="match status" value="1"/>
</dbReference>
<dbReference type="Gene3D" id="2.60.120.200">
    <property type="match status" value="1"/>
</dbReference>
<dbReference type="Gene3D" id="1.10.1330.10">
    <property type="entry name" value="Dockerin domain"/>
    <property type="match status" value="1"/>
</dbReference>
<dbReference type="Gene3D" id="3.20.20.80">
    <property type="entry name" value="Glycosidases"/>
    <property type="match status" value="1"/>
</dbReference>
<dbReference type="Pfam" id="PF13385">
    <property type="entry name" value="Laminin_G_3"/>
    <property type="match status" value="1"/>
</dbReference>
<dbReference type="SUPFAM" id="SSF63446">
    <property type="entry name" value="Type I dockerin domain"/>
    <property type="match status" value="1"/>
</dbReference>
<evidence type="ECO:0000259" key="9">
    <source>
        <dbReference type="PROSITE" id="PS51766"/>
    </source>
</evidence>
<dbReference type="InterPro" id="IPR008964">
    <property type="entry name" value="Invasin/intimin_cell_adhesion"/>
</dbReference>
<evidence type="ECO:0000256" key="6">
    <source>
        <dbReference type="ARBA" id="ARBA00030512"/>
    </source>
</evidence>
<feature type="chain" id="PRO_5045620787" description="Beta-N-acetylhexosaminidase" evidence="7">
    <location>
        <begin position="26"/>
        <end position="1319"/>
    </location>
</feature>
<dbReference type="InterPro" id="IPR025705">
    <property type="entry name" value="Beta_hexosaminidase_sua/sub"/>
</dbReference>
<dbReference type="InterPro" id="IPR015883">
    <property type="entry name" value="Glyco_hydro_20_cat"/>
</dbReference>
<dbReference type="Pfam" id="PF00754">
    <property type="entry name" value="F5_F8_type_C"/>
    <property type="match status" value="1"/>
</dbReference>
<dbReference type="InterPro" id="IPR008965">
    <property type="entry name" value="CBM2/CBM3_carb-bd_dom_sf"/>
</dbReference>
<proteinExistence type="inferred from homology"/>
<evidence type="ECO:0000256" key="4">
    <source>
        <dbReference type="ARBA" id="ARBA00023157"/>
    </source>
</evidence>
<evidence type="ECO:0000256" key="5">
    <source>
        <dbReference type="ARBA" id="ARBA00023295"/>
    </source>
</evidence>
<evidence type="ECO:0000256" key="1">
    <source>
        <dbReference type="ARBA" id="ARBA00006285"/>
    </source>
</evidence>
<dbReference type="InterPro" id="IPR008979">
    <property type="entry name" value="Galactose-bd-like_sf"/>
</dbReference>
<organism evidence="10 11">
    <name type="scientific">Paenibacillus macquariensis</name>
    <dbReference type="NCBI Taxonomy" id="948756"/>
    <lineage>
        <taxon>Bacteria</taxon>
        <taxon>Bacillati</taxon>
        <taxon>Bacillota</taxon>
        <taxon>Bacilli</taxon>
        <taxon>Bacillales</taxon>
        <taxon>Paenibacillaceae</taxon>
        <taxon>Paenibacillus</taxon>
    </lineage>
</organism>
<dbReference type="Gene3D" id="3.30.379.10">
    <property type="entry name" value="Chitobiase/beta-hexosaminidase domain 2-like"/>
    <property type="match status" value="1"/>
</dbReference>
<dbReference type="InterPro" id="IPR029018">
    <property type="entry name" value="Hex-like_dom2"/>
</dbReference>
<feature type="domain" description="F5/8 type C" evidence="8">
    <location>
        <begin position="694"/>
        <end position="836"/>
    </location>
</feature>
<dbReference type="SMART" id="SM00635">
    <property type="entry name" value="BID_2"/>
    <property type="match status" value="1"/>
</dbReference>
<evidence type="ECO:0000256" key="3">
    <source>
        <dbReference type="ARBA" id="ARBA00022801"/>
    </source>
</evidence>
<dbReference type="InterPro" id="IPR036439">
    <property type="entry name" value="Dockerin_dom_sf"/>
</dbReference>
<dbReference type="Gene3D" id="2.60.120.260">
    <property type="entry name" value="Galactose-binding domain-like"/>
    <property type="match status" value="1"/>
</dbReference>
<comment type="caution">
    <text evidence="10">The sequence shown here is derived from an EMBL/GenBank/DDBJ whole genome shotgun (WGS) entry which is preliminary data.</text>
</comment>
<reference evidence="10 11" key="1">
    <citation type="submission" date="2017-01" db="EMBL/GenBank/DDBJ databases">
        <authorList>
            <person name="Varghese N."/>
            <person name="Submissions S."/>
        </authorList>
    </citation>
    <scope>NUCLEOTIDE SEQUENCE [LARGE SCALE GENOMIC DNA]</scope>
    <source>
        <strain evidence="10 11">ATCC 23464</strain>
    </source>
</reference>
<evidence type="ECO:0000256" key="7">
    <source>
        <dbReference type="SAM" id="SignalP"/>
    </source>
</evidence>
<dbReference type="CDD" id="cd14254">
    <property type="entry name" value="Dockerin_II"/>
    <property type="match status" value="1"/>
</dbReference>
<dbReference type="CDD" id="cd08547">
    <property type="entry name" value="Type_II_cohesin"/>
    <property type="match status" value="1"/>
</dbReference>
<dbReference type="InterPro" id="IPR018247">
    <property type="entry name" value="EF_Hand_1_Ca_BS"/>
</dbReference>
<dbReference type="PANTHER" id="PTHR43678">
    <property type="entry name" value="PUTATIVE (AFU_ORTHOLOGUE AFUA_2G00640)-RELATED"/>
    <property type="match status" value="1"/>
</dbReference>
<dbReference type="InterPro" id="IPR016134">
    <property type="entry name" value="Dockerin_dom"/>
</dbReference>
<dbReference type="InterPro" id="IPR003343">
    <property type="entry name" value="Big_2"/>
</dbReference>
<feature type="signal peptide" evidence="7">
    <location>
        <begin position="1"/>
        <end position="25"/>
    </location>
</feature>
<dbReference type="InterPro" id="IPR017853">
    <property type="entry name" value="GH"/>
</dbReference>
<dbReference type="InterPro" id="IPR015882">
    <property type="entry name" value="HEX_bac_N"/>
</dbReference>
<dbReference type="PROSITE" id="PS50022">
    <property type="entry name" value="FA58C_3"/>
    <property type="match status" value="1"/>
</dbReference>
<dbReference type="SUPFAM" id="SSF49785">
    <property type="entry name" value="Galactose-binding domain-like"/>
    <property type="match status" value="1"/>
</dbReference>
<dbReference type="SUPFAM" id="SSF55545">
    <property type="entry name" value="beta-N-acetylhexosaminidase-like domain"/>
    <property type="match status" value="1"/>
</dbReference>
<dbReference type="Proteomes" id="UP000186666">
    <property type="component" value="Unassembled WGS sequence"/>
</dbReference>
<comment type="similarity">
    <text evidence="1">Belongs to the glycosyl hydrolase 20 family.</text>
</comment>
<dbReference type="Gene3D" id="2.60.120.870">
    <property type="match status" value="1"/>
</dbReference>